<proteinExistence type="predicted"/>
<dbReference type="AlphaFoldDB" id="A0A6C0JTA5"/>
<reference evidence="1" key="1">
    <citation type="journal article" date="2020" name="Nature">
        <title>Giant virus diversity and host interactions through global metagenomics.</title>
        <authorList>
            <person name="Schulz F."/>
            <person name="Roux S."/>
            <person name="Paez-Espino D."/>
            <person name="Jungbluth S."/>
            <person name="Walsh D.A."/>
            <person name="Denef V.J."/>
            <person name="McMahon K.D."/>
            <person name="Konstantinidis K.T."/>
            <person name="Eloe-Fadrosh E.A."/>
            <person name="Kyrpides N.C."/>
            <person name="Woyke T."/>
        </authorList>
    </citation>
    <scope>NUCLEOTIDE SEQUENCE</scope>
    <source>
        <strain evidence="1">GVMAG-S-1062768-28</strain>
    </source>
</reference>
<dbReference type="EMBL" id="MN740694">
    <property type="protein sequence ID" value="QHU08131.1"/>
    <property type="molecule type" value="Genomic_DNA"/>
</dbReference>
<accession>A0A6C0JTA5</accession>
<protein>
    <submittedName>
        <fullName evidence="1">Uncharacterized protein</fullName>
    </submittedName>
</protein>
<evidence type="ECO:0000313" key="1">
    <source>
        <dbReference type="EMBL" id="QHU08131.1"/>
    </source>
</evidence>
<sequence>MSDSDIMEYKEPERIAVTKKNYKKLLSGEDYYFYYMRYPYGDDSPGYEEIVNLALDAEGKLVYLYKGLYSHGIWTQVKTRRFWDPTFYIVENGKKYDLFASKKTVCGQCGSSPGAVCGYCRY</sequence>
<name>A0A6C0JTA5_9ZZZZ</name>
<organism evidence="1">
    <name type="scientific">viral metagenome</name>
    <dbReference type="NCBI Taxonomy" id="1070528"/>
    <lineage>
        <taxon>unclassified sequences</taxon>
        <taxon>metagenomes</taxon>
        <taxon>organismal metagenomes</taxon>
    </lineage>
</organism>